<feature type="transmembrane region" description="Helical" evidence="6">
    <location>
        <begin position="87"/>
        <end position="105"/>
    </location>
</feature>
<evidence type="ECO:0000256" key="1">
    <source>
        <dbReference type="ARBA" id="ARBA00004651"/>
    </source>
</evidence>
<comment type="subcellular location">
    <subcellularLocation>
        <location evidence="1">Cell membrane</location>
        <topology evidence="1">Multi-pass membrane protein</topology>
    </subcellularLocation>
</comment>
<evidence type="ECO:0000256" key="6">
    <source>
        <dbReference type="SAM" id="Phobius"/>
    </source>
</evidence>
<gene>
    <name evidence="7" type="ORF">B5E91_03665</name>
</gene>
<dbReference type="PANTHER" id="PTHR32196:SF69">
    <property type="entry name" value="BRANCHED-CHAIN AMINO ACID TRANSPORT SYSTEM, PERMEASE PROTEIN"/>
    <property type="match status" value="1"/>
</dbReference>
<name>A0A1Y4QEU6_9FIRM</name>
<dbReference type="InterPro" id="IPR001851">
    <property type="entry name" value="ABC_transp_permease"/>
</dbReference>
<dbReference type="Proteomes" id="UP000196258">
    <property type="component" value="Unassembled WGS sequence"/>
</dbReference>
<sequence length="289" mass="30934">MSQVVILGALELGGIFAVLSLGLYISYKVLNIPDLTVDGSFTLGTAISAVFTMNSMPYLGILASFVFGLVAGMVTGLLITKLKIMPLLSGILTMTGLYSINLMIMNNTPTISLFDQTTIFSSLDSITPYSKLIVIYVIVILIVIILNLFLKTQLGLSLRACGDNEAMVRASSIDTDKMKVLGLALANGFVSMSGAIFAQHQSFADVNSGIGMMVIGLASIIVGMTFIKKEKIIFQLIAVIFGAIFYRAILTVALQLGLPSGYLKLLSAILVVIAIASTNGAFKRKKRRK</sequence>
<evidence type="ECO:0000256" key="3">
    <source>
        <dbReference type="ARBA" id="ARBA00022692"/>
    </source>
</evidence>
<dbReference type="GO" id="GO:0022857">
    <property type="term" value="F:transmembrane transporter activity"/>
    <property type="evidence" value="ECO:0007669"/>
    <property type="project" value="InterPro"/>
</dbReference>
<feature type="transmembrane region" description="Helical" evidence="6">
    <location>
        <begin position="210"/>
        <end position="227"/>
    </location>
</feature>
<evidence type="ECO:0000256" key="5">
    <source>
        <dbReference type="ARBA" id="ARBA00023136"/>
    </source>
</evidence>
<evidence type="ECO:0000256" key="4">
    <source>
        <dbReference type="ARBA" id="ARBA00022989"/>
    </source>
</evidence>
<dbReference type="EMBL" id="NFLB01000003">
    <property type="protein sequence ID" value="OUQ05915.1"/>
    <property type="molecule type" value="Genomic_DNA"/>
</dbReference>
<dbReference type="Pfam" id="PF02653">
    <property type="entry name" value="BPD_transp_2"/>
    <property type="match status" value="1"/>
</dbReference>
<feature type="transmembrane region" description="Helical" evidence="6">
    <location>
        <begin position="58"/>
        <end position="80"/>
    </location>
</feature>
<dbReference type="RefSeq" id="WP_087255076.1">
    <property type="nucleotide sequence ID" value="NZ_NFKY01000002.1"/>
</dbReference>
<protein>
    <submittedName>
        <fullName evidence="7">ABC transporter permease</fullName>
    </submittedName>
</protein>
<evidence type="ECO:0000313" key="8">
    <source>
        <dbReference type="Proteomes" id="UP000196258"/>
    </source>
</evidence>
<keyword evidence="5 6" id="KW-0472">Membrane</keyword>
<evidence type="ECO:0000256" key="2">
    <source>
        <dbReference type="ARBA" id="ARBA00022475"/>
    </source>
</evidence>
<dbReference type="GO" id="GO:0005886">
    <property type="term" value="C:plasma membrane"/>
    <property type="evidence" value="ECO:0007669"/>
    <property type="project" value="UniProtKB-SubCell"/>
</dbReference>
<feature type="transmembrane region" description="Helical" evidence="6">
    <location>
        <begin position="262"/>
        <end position="282"/>
    </location>
</feature>
<organism evidence="7 8">
    <name type="scientific">Thomasclavelia spiroformis</name>
    <dbReference type="NCBI Taxonomy" id="29348"/>
    <lineage>
        <taxon>Bacteria</taxon>
        <taxon>Bacillati</taxon>
        <taxon>Bacillota</taxon>
        <taxon>Erysipelotrichia</taxon>
        <taxon>Erysipelotrichales</taxon>
        <taxon>Coprobacillaceae</taxon>
        <taxon>Thomasclavelia</taxon>
    </lineage>
</organism>
<proteinExistence type="predicted"/>
<keyword evidence="3 6" id="KW-0812">Transmembrane</keyword>
<dbReference type="CDD" id="cd06574">
    <property type="entry name" value="TM_PBP1_branched-chain-AA_like"/>
    <property type="match status" value="1"/>
</dbReference>
<evidence type="ECO:0000313" key="7">
    <source>
        <dbReference type="EMBL" id="OUQ05915.1"/>
    </source>
</evidence>
<comment type="caution">
    <text evidence="7">The sequence shown here is derived from an EMBL/GenBank/DDBJ whole genome shotgun (WGS) entry which is preliminary data.</text>
</comment>
<feature type="transmembrane region" description="Helical" evidence="6">
    <location>
        <begin position="234"/>
        <end position="256"/>
    </location>
</feature>
<feature type="transmembrane region" description="Helical" evidence="6">
    <location>
        <begin position="6"/>
        <end position="25"/>
    </location>
</feature>
<keyword evidence="2" id="KW-1003">Cell membrane</keyword>
<accession>A0A1Y4QEU6</accession>
<dbReference type="PANTHER" id="PTHR32196">
    <property type="entry name" value="ABC TRANSPORTER PERMEASE PROTEIN YPHD-RELATED-RELATED"/>
    <property type="match status" value="1"/>
</dbReference>
<feature type="transmembrane region" description="Helical" evidence="6">
    <location>
        <begin position="180"/>
        <end position="198"/>
    </location>
</feature>
<dbReference type="AlphaFoldDB" id="A0A1Y4QEU6"/>
<keyword evidence="4 6" id="KW-1133">Transmembrane helix</keyword>
<reference evidence="8" key="1">
    <citation type="submission" date="2017-04" db="EMBL/GenBank/DDBJ databases">
        <title>Function of individual gut microbiota members based on whole genome sequencing of pure cultures obtained from chicken caecum.</title>
        <authorList>
            <person name="Medvecky M."/>
            <person name="Cejkova D."/>
            <person name="Polansky O."/>
            <person name="Karasova D."/>
            <person name="Kubasova T."/>
            <person name="Cizek A."/>
            <person name="Rychlik I."/>
        </authorList>
    </citation>
    <scope>NUCLEOTIDE SEQUENCE [LARGE SCALE GENOMIC DNA]</scope>
    <source>
        <strain evidence="8">An149</strain>
    </source>
</reference>
<feature type="transmembrane region" description="Helical" evidence="6">
    <location>
        <begin position="132"/>
        <end position="150"/>
    </location>
</feature>